<dbReference type="EMBL" id="CAAALY010009811">
    <property type="protein sequence ID" value="VEL10735.1"/>
    <property type="molecule type" value="Genomic_DNA"/>
</dbReference>
<reference evidence="1" key="1">
    <citation type="submission" date="2018-11" db="EMBL/GenBank/DDBJ databases">
        <authorList>
            <consortium name="Pathogen Informatics"/>
        </authorList>
    </citation>
    <scope>NUCLEOTIDE SEQUENCE</scope>
</reference>
<dbReference type="AlphaFoldDB" id="A0A448WFS9"/>
<evidence type="ECO:0000313" key="1">
    <source>
        <dbReference type="EMBL" id="VEL10735.1"/>
    </source>
</evidence>
<name>A0A448WFS9_9PLAT</name>
<accession>A0A448WFS9</accession>
<comment type="caution">
    <text evidence="1">The sequence shown here is derived from an EMBL/GenBank/DDBJ whole genome shotgun (WGS) entry which is preliminary data.</text>
</comment>
<protein>
    <submittedName>
        <fullName evidence="1">Uncharacterized protein</fullName>
    </submittedName>
</protein>
<gene>
    <name evidence="1" type="ORF">PXEA_LOCUS4175</name>
</gene>
<organism evidence="1 2">
    <name type="scientific">Protopolystoma xenopodis</name>
    <dbReference type="NCBI Taxonomy" id="117903"/>
    <lineage>
        <taxon>Eukaryota</taxon>
        <taxon>Metazoa</taxon>
        <taxon>Spiralia</taxon>
        <taxon>Lophotrochozoa</taxon>
        <taxon>Platyhelminthes</taxon>
        <taxon>Monogenea</taxon>
        <taxon>Polyopisthocotylea</taxon>
        <taxon>Polystomatidea</taxon>
        <taxon>Polystomatidae</taxon>
        <taxon>Protopolystoma</taxon>
    </lineage>
</organism>
<keyword evidence="2" id="KW-1185">Reference proteome</keyword>
<evidence type="ECO:0000313" key="2">
    <source>
        <dbReference type="Proteomes" id="UP000784294"/>
    </source>
</evidence>
<sequence length="130" mass="13427">MTAASKGHVPQSSGRVKAIQPASCSYSRTSVAPGTDFSTPLSRMMPISTEYWCSALARLIETSRAGAGVQLIDATCIEKAEFPTDFASAIATTASTVSAANEFLSTPSHAVPSGSATASNSGIRHVFLTN</sequence>
<dbReference type="Proteomes" id="UP000784294">
    <property type="component" value="Unassembled WGS sequence"/>
</dbReference>
<proteinExistence type="predicted"/>